<feature type="compositionally biased region" description="Polar residues" evidence="1">
    <location>
        <begin position="180"/>
        <end position="189"/>
    </location>
</feature>
<evidence type="ECO:0000256" key="1">
    <source>
        <dbReference type="SAM" id="MobiDB-lite"/>
    </source>
</evidence>
<feature type="region of interest" description="Disordered" evidence="1">
    <location>
        <begin position="117"/>
        <end position="136"/>
    </location>
</feature>
<feature type="non-terminal residue" evidence="2">
    <location>
        <position position="321"/>
    </location>
</feature>
<dbReference type="EMBL" id="CAJPEX010004009">
    <property type="protein sequence ID" value="CAG0922746.1"/>
    <property type="molecule type" value="Genomic_DNA"/>
</dbReference>
<accession>A0A7R9GIM4</accession>
<sequence>MIIRAAAADQDNYGNSNRMMSSSSAAAKVVNNFAGNSGQLPSGGVVIGFGSGSSSIQPQDQQQPINNHNNKWVSTETSEEAFNNRLPLRQASSPSSLPPSFDGGRPAPVIGITKEMSQQQQQQHSSARHISAPTGPTNNMVEYLRTVFEKLSAVSSSSSSTTTTTTTTATTSSVTGVTTMPISNSDSASATVTFNGNRIVTSDFELWQLDGVCPEHSKYLNAATGINKRDQDNVHDQAMSIGRMIDLILKDSLHSYAVERCDFINQTFEEWEASEPDDTCVPSPELSTMPNKCTDSCETNGYVSICHCSIFLKLCKFELNV</sequence>
<dbReference type="Proteomes" id="UP000678499">
    <property type="component" value="Unassembled WGS sequence"/>
</dbReference>
<keyword evidence="3" id="KW-1185">Reference proteome</keyword>
<dbReference type="AlphaFoldDB" id="A0A7R9GIM4"/>
<organism evidence="2">
    <name type="scientific">Notodromas monacha</name>
    <dbReference type="NCBI Taxonomy" id="399045"/>
    <lineage>
        <taxon>Eukaryota</taxon>
        <taxon>Metazoa</taxon>
        <taxon>Ecdysozoa</taxon>
        <taxon>Arthropoda</taxon>
        <taxon>Crustacea</taxon>
        <taxon>Oligostraca</taxon>
        <taxon>Ostracoda</taxon>
        <taxon>Podocopa</taxon>
        <taxon>Podocopida</taxon>
        <taxon>Cypridocopina</taxon>
        <taxon>Cypridoidea</taxon>
        <taxon>Cyprididae</taxon>
        <taxon>Notodromas</taxon>
    </lineage>
</organism>
<reference evidence="2" key="1">
    <citation type="submission" date="2020-11" db="EMBL/GenBank/DDBJ databases">
        <authorList>
            <person name="Tran Van P."/>
        </authorList>
    </citation>
    <scope>NUCLEOTIDE SEQUENCE</scope>
</reference>
<proteinExistence type="predicted"/>
<evidence type="ECO:0000313" key="3">
    <source>
        <dbReference type="Proteomes" id="UP000678499"/>
    </source>
</evidence>
<feature type="region of interest" description="Disordered" evidence="1">
    <location>
        <begin position="154"/>
        <end position="189"/>
    </location>
</feature>
<dbReference type="EMBL" id="OA886046">
    <property type="protein sequence ID" value="CAD7282594.1"/>
    <property type="molecule type" value="Genomic_DNA"/>
</dbReference>
<protein>
    <submittedName>
        <fullName evidence="2">Uncharacterized protein</fullName>
    </submittedName>
</protein>
<gene>
    <name evidence="2" type="ORF">NMOB1V02_LOCUS10216</name>
</gene>
<evidence type="ECO:0000313" key="2">
    <source>
        <dbReference type="EMBL" id="CAD7282594.1"/>
    </source>
</evidence>
<feature type="compositionally biased region" description="Low complexity" evidence="1">
    <location>
        <begin position="154"/>
        <end position="179"/>
    </location>
</feature>
<name>A0A7R9GIM4_9CRUS</name>